<dbReference type="AlphaFoldDB" id="A0AAD6TM28"/>
<keyword evidence="1" id="KW-0812">Transmembrane</keyword>
<keyword evidence="1" id="KW-0472">Membrane</keyword>
<accession>A0AAD6TM28</accession>
<dbReference type="EMBL" id="JARJCM010000003">
    <property type="protein sequence ID" value="KAJ7046317.1"/>
    <property type="molecule type" value="Genomic_DNA"/>
</dbReference>
<reference evidence="2" key="1">
    <citation type="submission" date="2023-03" db="EMBL/GenBank/DDBJ databases">
        <title>Massive genome expansion in bonnet fungi (Mycena s.s.) driven by repeated elements and novel gene families across ecological guilds.</title>
        <authorList>
            <consortium name="Lawrence Berkeley National Laboratory"/>
            <person name="Harder C.B."/>
            <person name="Miyauchi S."/>
            <person name="Viragh M."/>
            <person name="Kuo A."/>
            <person name="Thoen E."/>
            <person name="Andreopoulos B."/>
            <person name="Lu D."/>
            <person name="Skrede I."/>
            <person name="Drula E."/>
            <person name="Henrissat B."/>
            <person name="Morin E."/>
            <person name="Kohler A."/>
            <person name="Barry K."/>
            <person name="LaButti K."/>
            <person name="Morin E."/>
            <person name="Salamov A."/>
            <person name="Lipzen A."/>
            <person name="Mereny Z."/>
            <person name="Hegedus B."/>
            <person name="Baldrian P."/>
            <person name="Stursova M."/>
            <person name="Weitz H."/>
            <person name="Taylor A."/>
            <person name="Grigoriev I.V."/>
            <person name="Nagy L.G."/>
            <person name="Martin F."/>
            <person name="Kauserud H."/>
        </authorList>
    </citation>
    <scope>NUCLEOTIDE SEQUENCE</scope>
    <source>
        <strain evidence="2">CBHHK200</strain>
    </source>
</reference>
<dbReference type="Proteomes" id="UP001218188">
    <property type="component" value="Unassembled WGS sequence"/>
</dbReference>
<evidence type="ECO:0000313" key="3">
    <source>
        <dbReference type="Proteomes" id="UP001218188"/>
    </source>
</evidence>
<proteinExistence type="predicted"/>
<comment type="caution">
    <text evidence="2">The sequence shown here is derived from an EMBL/GenBank/DDBJ whole genome shotgun (WGS) entry which is preliminary data.</text>
</comment>
<protein>
    <submittedName>
        <fullName evidence="2">Uncharacterized protein</fullName>
    </submittedName>
</protein>
<evidence type="ECO:0000256" key="1">
    <source>
        <dbReference type="SAM" id="Phobius"/>
    </source>
</evidence>
<keyword evidence="3" id="KW-1185">Reference proteome</keyword>
<sequence length="76" mass="8291">MHFAAKNYLRIIVSIAALARAIVVYGIPIANTTPAVEVVTAREELFGWPGGVVEEGIFGYPNHPEPEDIEREAISN</sequence>
<gene>
    <name evidence="2" type="ORF">C8F04DRAFT_1248569</name>
</gene>
<organism evidence="2 3">
    <name type="scientific">Mycena alexandri</name>
    <dbReference type="NCBI Taxonomy" id="1745969"/>
    <lineage>
        <taxon>Eukaryota</taxon>
        <taxon>Fungi</taxon>
        <taxon>Dikarya</taxon>
        <taxon>Basidiomycota</taxon>
        <taxon>Agaricomycotina</taxon>
        <taxon>Agaricomycetes</taxon>
        <taxon>Agaricomycetidae</taxon>
        <taxon>Agaricales</taxon>
        <taxon>Marasmiineae</taxon>
        <taxon>Mycenaceae</taxon>
        <taxon>Mycena</taxon>
    </lineage>
</organism>
<feature type="transmembrane region" description="Helical" evidence="1">
    <location>
        <begin position="7"/>
        <end position="27"/>
    </location>
</feature>
<evidence type="ECO:0000313" key="2">
    <source>
        <dbReference type="EMBL" id="KAJ7046317.1"/>
    </source>
</evidence>
<name>A0AAD6TM28_9AGAR</name>
<keyword evidence="1" id="KW-1133">Transmembrane helix</keyword>